<gene>
    <name evidence="1" type="ORF">GPU96_08g16230</name>
</gene>
<reference evidence="1" key="1">
    <citation type="submission" date="2021-05" db="EMBL/GenBank/DDBJ databases">
        <title>Encephalitozoon hellem ATCC 50604 Complete Genome.</title>
        <authorList>
            <person name="Mascarenhas dos Santos A.C."/>
            <person name="Julian A.T."/>
            <person name="Pombert J.-F."/>
        </authorList>
    </citation>
    <scope>NUCLEOTIDE SEQUENCE</scope>
    <source>
        <strain evidence="1">ATCC 50604</strain>
    </source>
</reference>
<evidence type="ECO:0000313" key="2">
    <source>
        <dbReference type="Proteomes" id="UP001059546"/>
    </source>
</evidence>
<dbReference type="Proteomes" id="UP001059546">
    <property type="component" value="Chromosome VIII"/>
</dbReference>
<proteinExistence type="predicted"/>
<dbReference type="EMBL" id="CP075154">
    <property type="protein sequence ID" value="UTX43849.1"/>
    <property type="molecule type" value="Genomic_DNA"/>
</dbReference>
<protein>
    <submittedName>
        <fullName evidence="1">Uncharacterized protein</fullName>
    </submittedName>
</protein>
<evidence type="ECO:0000313" key="1">
    <source>
        <dbReference type="EMBL" id="UTX43849.1"/>
    </source>
</evidence>
<dbReference type="AlphaFoldDB" id="A0A9Q9CDC0"/>
<organism evidence="1 2">
    <name type="scientific">Encephalitozoon hellem</name>
    <name type="common">Microsporidian parasite</name>
    <dbReference type="NCBI Taxonomy" id="27973"/>
    <lineage>
        <taxon>Eukaryota</taxon>
        <taxon>Fungi</taxon>
        <taxon>Fungi incertae sedis</taxon>
        <taxon>Microsporidia</taxon>
        <taxon>Unikaryonidae</taxon>
        <taxon>Encephalitozoon</taxon>
    </lineage>
</organism>
<accession>A0A9Q9CDC0</accession>
<sequence>MSGVDKRKNGTATDVFKIHSGEVGRKNEKEIPHAKRLRIDFEDMYRDDLARLVGNVDILKDEDSGKSYTTLNRSFLNSCIALVDYGRSLAPLLSQYKKFVALIKKSEDRIEQQSPESIEEFSFSLSDFGPFSEGEKPDMTDDASEGLHKCSQGEIYRFLTKHFGVECPNERANDEFLDSLEAFRKMEKMADFPFSMPLKLGKGPGMSFSMSRREDVGNHNRKVFEAVTALRKDRNILAYVKNPEFFEDSSEEERHSGDVHVIRELVKCKYYEDGRYSFFGNLVLRGFLRNGIRYVNMRIGKRIVFKDLEKSQVALVYNKGEDVVYMLMMETMMIYKIVCRHFTIAMNIYNHLTGIVPSN</sequence>
<name>A0A9Q9CDC0_ENCHE</name>